<evidence type="ECO:0000256" key="3">
    <source>
        <dbReference type="ARBA" id="ARBA00022692"/>
    </source>
</evidence>
<dbReference type="EMBL" id="AEMG01000002">
    <property type="protein sequence ID" value="EFW93990.1"/>
    <property type="molecule type" value="Genomic_DNA"/>
</dbReference>
<dbReference type="InterPro" id="IPR008915">
    <property type="entry name" value="Peptidase_M50"/>
</dbReference>
<dbReference type="STRING" id="797209.GCA_000376445_01703"/>
<keyword evidence="5" id="KW-0809">Transit peptide</keyword>
<dbReference type="InterPro" id="IPR044838">
    <property type="entry name" value="EGY1-like"/>
</dbReference>
<dbReference type="AlphaFoldDB" id="E7QP74"/>
<dbReference type="Proteomes" id="UP000003751">
    <property type="component" value="Unassembled WGS sequence"/>
</dbReference>
<feature type="domain" description="Peptidase M50" evidence="9">
    <location>
        <begin position="79"/>
        <end position="248"/>
    </location>
</feature>
<evidence type="ECO:0000313" key="10">
    <source>
        <dbReference type="EMBL" id="EFW93990.1"/>
    </source>
</evidence>
<evidence type="ECO:0000256" key="4">
    <source>
        <dbReference type="ARBA" id="ARBA00022801"/>
    </source>
</evidence>
<keyword evidence="7 8" id="KW-0472">Membrane</keyword>
<dbReference type="GO" id="GO:0016020">
    <property type="term" value="C:membrane"/>
    <property type="evidence" value="ECO:0007669"/>
    <property type="project" value="UniProtKB-SubCell"/>
</dbReference>
<keyword evidence="4" id="KW-0378">Hydrolase</keyword>
<dbReference type="PATRIC" id="fig|797209.4.peg.497"/>
<feature type="transmembrane region" description="Helical" evidence="8">
    <location>
        <begin position="274"/>
        <end position="294"/>
    </location>
</feature>
<evidence type="ECO:0000256" key="2">
    <source>
        <dbReference type="ARBA" id="ARBA00022670"/>
    </source>
</evidence>
<feature type="transmembrane region" description="Helical" evidence="8">
    <location>
        <begin position="70"/>
        <end position="87"/>
    </location>
</feature>
<dbReference type="CDD" id="cd06160">
    <property type="entry name" value="S2P-M50_like_2"/>
    <property type="match status" value="1"/>
</dbReference>
<dbReference type="OrthoDB" id="19110at2157"/>
<accession>E7QP74</accession>
<evidence type="ECO:0000256" key="8">
    <source>
        <dbReference type="SAM" id="Phobius"/>
    </source>
</evidence>
<sequence length="330" mass="35440">MQTVWPLFREQGYEVSLSTRMGEYVLVAEPVHLGPNGVPWKNVVLFLATVLSTLWAGTLWYHVNPVSNPVGAVMTAWPFTFAVMGVLGTHELGHYVMSRYHGVEASLPYFIPVPLSIIGTMGAVIRMKGQMPNRKALFDIGVAGPIAGLVATVVVTAVGLTLDPVTVPQSVINSANTMEVQFGYPPLLKGIAAVMGQPLTFADPSRSVNPVVIGGWVGMFVTFLNLIPVGQLDGGHIVRAMIGERQESIAALVPAMLFGLAAYVFYVLDVSNATVLWVIWGFLSMFFAYVGPANPVNEDGLDAKRMAIGILTFIVGVLCFTPVPIEIIGP</sequence>
<dbReference type="GO" id="GO:0008233">
    <property type="term" value="F:peptidase activity"/>
    <property type="evidence" value="ECO:0007669"/>
    <property type="project" value="UniProtKB-KW"/>
</dbReference>
<proteinExistence type="predicted"/>
<comment type="caution">
    <text evidence="10">The sequence shown here is derived from an EMBL/GenBank/DDBJ whole genome shotgun (WGS) entry which is preliminary data.</text>
</comment>
<dbReference type="eggNOG" id="arCOG00609">
    <property type="taxonomic scope" value="Archaea"/>
</dbReference>
<dbReference type="PANTHER" id="PTHR31412:SF0">
    <property type="entry name" value="ZINC METALLOPROTEASE EGY1, CHLOROPLASTIC-RELATED"/>
    <property type="match status" value="1"/>
</dbReference>
<feature type="transmembrane region" description="Helical" evidence="8">
    <location>
        <begin position="107"/>
        <end position="125"/>
    </location>
</feature>
<keyword evidence="6 8" id="KW-1133">Transmembrane helix</keyword>
<feature type="transmembrane region" description="Helical" evidence="8">
    <location>
        <begin position="43"/>
        <end position="63"/>
    </location>
</feature>
<protein>
    <submittedName>
        <fullName evidence="10">Peptidase M50</fullName>
    </submittedName>
</protein>
<keyword evidence="2" id="KW-0645">Protease</keyword>
<dbReference type="PANTHER" id="PTHR31412">
    <property type="entry name" value="ZINC METALLOPROTEASE EGY1"/>
    <property type="match status" value="1"/>
</dbReference>
<feature type="transmembrane region" description="Helical" evidence="8">
    <location>
        <begin position="306"/>
        <end position="325"/>
    </location>
</feature>
<evidence type="ECO:0000256" key="1">
    <source>
        <dbReference type="ARBA" id="ARBA00004141"/>
    </source>
</evidence>
<evidence type="ECO:0000259" key="9">
    <source>
        <dbReference type="Pfam" id="PF02163"/>
    </source>
</evidence>
<dbReference type="GO" id="GO:0006508">
    <property type="term" value="P:proteolysis"/>
    <property type="evidence" value="ECO:0007669"/>
    <property type="project" value="UniProtKB-KW"/>
</dbReference>
<organism evidence="10 11">
    <name type="scientific">Haladaptatus paucihalophilus DX253</name>
    <dbReference type="NCBI Taxonomy" id="797209"/>
    <lineage>
        <taxon>Archaea</taxon>
        <taxon>Methanobacteriati</taxon>
        <taxon>Methanobacteriota</taxon>
        <taxon>Stenosarchaea group</taxon>
        <taxon>Halobacteria</taxon>
        <taxon>Halobacteriales</taxon>
        <taxon>Haladaptataceae</taxon>
        <taxon>Haladaptatus</taxon>
    </lineage>
</organism>
<reference evidence="10 11" key="1">
    <citation type="journal article" date="2014" name="ISME J.">
        <title>Trehalose/2-sulfotrehalose biosynthesis and glycine-betaine uptake are widely spread mechanisms for osmoadaptation in the Halobacteriales.</title>
        <authorList>
            <person name="Youssef N.H."/>
            <person name="Savage-Ashlock K.N."/>
            <person name="McCully A.L."/>
            <person name="Luedtke B."/>
            <person name="Shaw E.I."/>
            <person name="Hoff W.D."/>
            <person name="Elshahed M.S."/>
        </authorList>
    </citation>
    <scope>NUCLEOTIDE SEQUENCE [LARGE SCALE GENOMIC DNA]</scope>
    <source>
        <strain evidence="10 11">DX253</strain>
    </source>
</reference>
<feature type="transmembrane region" description="Helical" evidence="8">
    <location>
        <begin position="248"/>
        <end position="268"/>
    </location>
</feature>
<name>E7QP74_HALPU</name>
<feature type="transmembrane region" description="Helical" evidence="8">
    <location>
        <begin position="137"/>
        <end position="160"/>
    </location>
</feature>
<evidence type="ECO:0000256" key="7">
    <source>
        <dbReference type="ARBA" id="ARBA00023136"/>
    </source>
</evidence>
<gene>
    <name evidence="10" type="ORF">ZOD2009_02565</name>
</gene>
<comment type="subcellular location">
    <subcellularLocation>
        <location evidence="1">Membrane</location>
        <topology evidence="1">Multi-pass membrane protein</topology>
    </subcellularLocation>
</comment>
<feature type="transmembrane region" description="Helical" evidence="8">
    <location>
        <begin position="208"/>
        <end position="227"/>
    </location>
</feature>
<keyword evidence="3 8" id="KW-0812">Transmembrane</keyword>
<evidence type="ECO:0000313" key="11">
    <source>
        <dbReference type="Proteomes" id="UP000003751"/>
    </source>
</evidence>
<evidence type="ECO:0000256" key="6">
    <source>
        <dbReference type="ARBA" id="ARBA00022989"/>
    </source>
</evidence>
<dbReference type="Pfam" id="PF02163">
    <property type="entry name" value="Peptidase_M50"/>
    <property type="match status" value="1"/>
</dbReference>
<evidence type="ECO:0000256" key="5">
    <source>
        <dbReference type="ARBA" id="ARBA00022946"/>
    </source>
</evidence>